<evidence type="ECO:0000313" key="3">
    <source>
        <dbReference type="EMBL" id="VBB47380.1"/>
    </source>
</evidence>
<protein>
    <submittedName>
        <fullName evidence="3">PASTA domain containing protein</fullName>
    </submittedName>
</protein>
<keyword evidence="1" id="KW-1133">Transmembrane helix</keyword>
<keyword evidence="1" id="KW-0812">Transmembrane</keyword>
<feature type="transmembrane region" description="Helical" evidence="1">
    <location>
        <begin position="21"/>
        <end position="42"/>
    </location>
</feature>
<reference evidence="3" key="1">
    <citation type="submission" date="2018-07" db="EMBL/GenBank/DDBJ databases">
        <authorList>
            <consortium name="Genoscope - CEA"/>
            <person name="William W."/>
        </authorList>
    </citation>
    <scope>NUCLEOTIDE SEQUENCE</scope>
    <source>
        <strain evidence="3">IK1</strain>
    </source>
</reference>
<dbReference type="SUPFAM" id="SSF54184">
    <property type="entry name" value="Penicillin-binding protein 2x (pbp-2x), c-terminal domain"/>
    <property type="match status" value="1"/>
</dbReference>
<name>A0A653AH53_9BACT</name>
<dbReference type="SMART" id="SM00740">
    <property type="entry name" value="PASTA"/>
    <property type="match status" value="3"/>
</dbReference>
<accession>A0A653AH53</accession>
<organism evidence="3">
    <name type="scientific">uncultured Paludibacter sp</name>
    <dbReference type="NCBI Taxonomy" id="497635"/>
    <lineage>
        <taxon>Bacteria</taxon>
        <taxon>Pseudomonadati</taxon>
        <taxon>Bacteroidota</taxon>
        <taxon>Bacteroidia</taxon>
        <taxon>Bacteroidales</taxon>
        <taxon>Paludibacteraceae</taxon>
        <taxon>Paludibacter</taxon>
        <taxon>environmental samples</taxon>
    </lineage>
</organism>
<feature type="domain" description="PASTA" evidence="2">
    <location>
        <begin position="47"/>
        <end position="112"/>
    </location>
</feature>
<dbReference type="AlphaFoldDB" id="A0A653AH53"/>
<dbReference type="PROSITE" id="PS51178">
    <property type="entry name" value="PASTA"/>
    <property type="match status" value="3"/>
</dbReference>
<feature type="domain" description="PASTA" evidence="2">
    <location>
        <begin position="114"/>
        <end position="184"/>
    </location>
</feature>
<dbReference type="Pfam" id="PF03793">
    <property type="entry name" value="PASTA"/>
    <property type="match status" value="2"/>
</dbReference>
<evidence type="ECO:0000259" key="2">
    <source>
        <dbReference type="PROSITE" id="PS51178"/>
    </source>
</evidence>
<dbReference type="InterPro" id="IPR005543">
    <property type="entry name" value="PASTA_dom"/>
</dbReference>
<dbReference type="Gene3D" id="3.30.10.20">
    <property type="match status" value="3"/>
</dbReference>
<keyword evidence="1" id="KW-0472">Membrane</keyword>
<feature type="domain" description="PASTA" evidence="2">
    <location>
        <begin position="187"/>
        <end position="256"/>
    </location>
</feature>
<dbReference type="EMBL" id="UPXZ01000037">
    <property type="protein sequence ID" value="VBB47380.1"/>
    <property type="molecule type" value="Genomic_DNA"/>
</dbReference>
<dbReference type="CDD" id="cd06577">
    <property type="entry name" value="PASTA_pknB"/>
    <property type="match status" value="3"/>
</dbReference>
<proteinExistence type="predicted"/>
<sequence>MTKDNKSFWNDNFLGFALKNILIALAIIVGLAWGTFILISIYTNHGKTEQVPNLKGLTTEKAQMLLDNHNLKMEIIDSVYTKDAPLGSIIEQNPFPQSIVKSGRSVYLIVNSKRVRQVTIPSLVDISLRQAEAMLTSMGIQIGRVSYAPSDYKDLILDIQYKGKSISAGTKLPEGSSVVLIAGNGYGGEKSSVPTLKGMDLNAAMNAIKTAAYTVGGIIYDEEPMGDEDQYYVYKQRPIPGDSLSTGERVDIWLSKDKNKKDDTAIIRAAEKAKIKQEEKEKTKDIEDFF</sequence>
<evidence type="ECO:0000256" key="1">
    <source>
        <dbReference type="SAM" id="Phobius"/>
    </source>
</evidence>
<gene>
    <name evidence="3" type="ORF">TRIP_D420186</name>
</gene>